<keyword evidence="2" id="KW-0614">Plasmid</keyword>
<feature type="signal peptide" evidence="1">
    <location>
        <begin position="1"/>
        <end position="20"/>
    </location>
</feature>
<evidence type="ECO:0000313" key="2">
    <source>
        <dbReference type="EMBL" id="ADR35283.1"/>
    </source>
</evidence>
<dbReference type="HOGENOM" id="CLU_894076_0_0_7"/>
<sequence length="311" mass="35568">MKKIISTTIAAAILSTGLMADTQLNNLIDSIIAQKNPNAQYNHSSMKDQDLCQEIPLDQLQPGKWPVSKDWQRMVFDLYSYVYVTELHRTKGVANVLFQQQLQTAPMPLEQVDQMIVGIMKNKIKGYQKSLKEKEARAKALAYINKILLSKNREYGHFFFTSYERERREEGIRNSYVDTYLFLSGVDLIDKKMTDVQIKAEVIRRNAFLRAYAASDGFHFIENSTSTIALRPQSGLMFDNCGDNMDKLGANDMLTAFVYVKIPAEAVETTVIIRDIMLGGLGRDIQHTNRAFDGMKRKEKFLEMLKREGIL</sequence>
<proteinExistence type="predicted"/>
<dbReference type="AlphaFoldDB" id="E4U3L7"/>
<keyword evidence="3" id="KW-1185">Reference proteome</keyword>
<evidence type="ECO:0000256" key="1">
    <source>
        <dbReference type="SAM" id="SignalP"/>
    </source>
</evidence>
<dbReference type="EMBL" id="CP002356">
    <property type="protein sequence ID" value="ADR35283.1"/>
    <property type="molecule type" value="Genomic_DNA"/>
</dbReference>
<feature type="chain" id="PRO_5003187582" evidence="1">
    <location>
        <begin position="21"/>
        <end position="311"/>
    </location>
</feature>
<organism evidence="2 3">
    <name type="scientific">Sulfuricurvum kujiense (strain ATCC BAA-921 / DSM 16994 / JCM 11577 / YK-1)</name>
    <dbReference type="NCBI Taxonomy" id="709032"/>
    <lineage>
        <taxon>Bacteria</taxon>
        <taxon>Pseudomonadati</taxon>
        <taxon>Campylobacterota</taxon>
        <taxon>Epsilonproteobacteria</taxon>
        <taxon>Campylobacterales</taxon>
        <taxon>Sulfurimonadaceae</taxon>
        <taxon>Sulfuricurvum</taxon>
    </lineage>
</organism>
<dbReference type="Proteomes" id="UP000008721">
    <property type="component" value="Plasmid pSULKU01"/>
</dbReference>
<protein>
    <submittedName>
        <fullName evidence="2">Uncharacterized protein</fullName>
    </submittedName>
</protein>
<accession>E4U3L7</accession>
<dbReference type="RefSeq" id="WP_013449895.1">
    <property type="nucleotide sequence ID" value="NC_014754.1"/>
</dbReference>
<evidence type="ECO:0000313" key="3">
    <source>
        <dbReference type="Proteomes" id="UP000008721"/>
    </source>
</evidence>
<gene>
    <name evidence="2" type="ordered locus">Sulku_2630</name>
</gene>
<keyword evidence="1" id="KW-0732">Signal</keyword>
<name>E4U3L7_SULKY</name>
<dbReference type="KEGG" id="sku:Sulku_2630"/>
<reference evidence="2 3" key="1">
    <citation type="journal article" date="2012" name="Stand. Genomic Sci.">
        <title>Complete genome sequence of the sulfur compounds oxidizing chemolithoautotroph Sulfuricurvum kujiense type strain (YK-1(T)).</title>
        <authorList>
            <person name="Han C."/>
            <person name="Kotsyurbenko O."/>
            <person name="Chertkov O."/>
            <person name="Held B."/>
            <person name="Lapidus A."/>
            <person name="Nolan M."/>
            <person name="Lucas S."/>
            <person name="Hammon N."/>
            <person name="Deshpande S."/>
            <person name="Cheng J.F."/>
            <person name="Tapia R."/>
            <person name="Goodwin L.A."/>
            <person name="Pitluck S."/>
            <person name="Liolios K."/>
            <person name="Pagani I."/>
            <person name="Ivanova N."/>
            <person name="Mavromatis K."/>
            <person name="Mikhailova N."/>
            <person name="Pati A."/>
            <person name="Chen A."/>
            <person name="Palaniappan K."/>
            <person name="Land M."/>
            <person name="Hauser L."/>
            <person name="Chang Y.J."/>
            <person name="Jeffries C.D."/>
            <person name="Brambilla E.M."/>
            <person name="Rohde M."/>
            <person name="Spring S."/>
            <person name="Sikorski J."/>
            <person name="Goker M."/>
            <person name="Woyke T."/>
            <person name="Bristow J."/>
            <person name="Eisen J.A."/>
            <person name="Markowitz V."/>
            <person name="Hugenholtz P."/>
            <person name="Kyrpides N.C."/>
            <person name="Klenk H.P."/>
            <person name="Detter J.C."/>
        </authorList>
    </citation>
    <scope>NUCLEOTIDE SEQUENCE [LARGE SCALE GENOMIC DNA]</scope>
    <source>
        <strain evidence="3">ATCC BAA-921 / DSM 16994 / JCM 11577 / YK-1</strain>
    </source>
</reference>
<geneLocation type="plasmid" evidence="2 3">
    <name>pSULKU01</name>
</geneLocation>